<reference evidence="3 4" key="1">
    <citation type="submission" date="2022-04" db="EMBL/GenBank/DDBJ databases">
        <authorList>
            <person name="Grouzdev D.S."/>
            <person name="Pantiukh K.S."/>
            <person name="Krutkina M.S."/>
        </authorList>
    </citation>
    <scope>NUCLEOTIDE SEQUENCE [LARGE SCALE GENOMIC DNA]</scope>
    <source>
        <strain evidence="3 4">Jip08</strain>
    </source>
</reference>
<keyword evidence="2" id="KW-0732">Signal</keyword>
<accession>A0ABT0DMC5</accession>
<dbReference type="EMBL" id="JALKCG010000002">
    <property type="protein sequence ID" value="MCK0208339.1"/>
    <property type="molecule type" value="Genomic_DNA"/>
</dbReference>
<protein>
    <submittedName>
        <fullName evidence="3">Uncharacterized protein</fullName>
    </submittedName>
</protein>
<sequence length="88" mass="9832">MSIRNTGVAALAAVALIAAVVPASATSDGPRNQPRIGDSPDRVQVREHERVREKQVRANEGRPIYQPIFAPLYEGYNSPWQRMKRSFD</sequence>
<reference evidence="4" key="2">
    <citation type="submission" date="2023-07" db="EMBL/GenBank/DDBJ databases">
        <title>Ancylobacter moscoviensis sp. nov., facultatively methylotrophic bacteria from activated sludge and the reclassification of Starkeya novella (Starkey 1934) Kelly et al. 2000 as Ancylobacter novellus comb. nov., Starkeya koreensis Im et al. 2006 as Ancylobacter koreensis comb.nov., Angulomicrobium tetraedrale Vasil'eva et al. 1986 as Ancylobacter tetraedralis comb. nov., Angulomicrobium amanitiforme Fritz et al. 2004 as Ancylobacter amanitiformis comb. nov. and Methylorhabdus multivorans Doronina et al. 1996 as Ancylobacter multivorans comb. nov. and emended description of the genus Ancylobacter.</title>
        <authorList>
            <person name="Doronina N."/>
            <person name="Chemodurova A."/>
            <person name="Grouzdev D."/>
            <person name="Koziaeva V."/>
            <person name="Shi W."/>
            <person name="Wu L."/>
            <person name="Kaparullina E."/>
        </authorList>
    </citation>
    <scope>NUCLEOTIDE SEQUENCE [LARGE SCALE GENOMIC DNA]</scope>
    <source>
        <strain evidence="4">Jip08</strain>
    </source>
</reference>
<evidence type="ECO:0000256" key="1">
    <source>
        <dbReference type="SAM" id="MobiDB-lite"/>
    </source>
</evidence>
<evidence type="ECO:0000313" key="3">
    <source>
        <dbReference type="EMBL" id="MCK0208339.1"/>
    </source>
</evidence>
<comment type="caution">
    <text evidence="3">The sequence shown here is derived from an EMBL/GenBank/DDBJ whole genome shotgun (WGS) entry which is preliminary data.</text>
</comment>
<name>A0ABT0DMC5_9HYPH</name>
<gene>
    <name evidence="3" type="ORF">MWN33_09875</name>
</gene>
<organism evidence="3 4">
    <name type="scientific">Ancylobacter koreensis</name>
    <dbReference type="NCBI Taxonomy" id="266121"/>
    <lineage>
        <taxon>Bacteria</taxon>
        <taxon>Pseudomonadati</taxon>
        <taxon>Pseudomonadota</taxon>
        <taxon>Alphaproteobacteria</taxon>
        <taxon>Hyphomicrobiales</taxon>
        <taxon>Xanthobacteraceae</taxon>
        <taxon>Ancylobacter</taxon>
    </lineage>
</organism>
<evidence type="ECO:0000256" key="2">
    <source>
        <dbReference type="SAM" id="SignalP"/>
    </source>
</evidence>
<proteinExistence type="predicted"/>
<feature type="compositionally biased region" description="Basic and acidic residues" evidence="1">
    <location>
        <begin position="38"/>
        <end position="54"/>
    </location>
</feature>
<evidence type="ECO:0000313" key="4">
    <source>
        <dbReference type="Proteomes" id="UP001202867"/>
    </source>
</evidence>
<dbReference type="RefSeq" id="WP_247200311.1">
    <property type="nucleotide sequence ID" value="NZ_JALKCG010000002.1"/>
</dbReference>
<dbReference type="Proteomes" id="UP001202867">
    <property type="component" value="Unassembled WGS sequence"/>
</dbReference>
<feature type="signal peptide" evidence="2">
    <location>
        <begin position="1"/>
        <end position="25"/>
    </location>
</feature>
<feature type="chain" id="PRO_5045995289" evidence="2">
    <location>
        <begin position="26"/>
        <end position="88"/>
    </location>
</feature>
<feature type="region of interest" description="Disordered" evidence="1">
    <location>
        <begin position="23"/>
        <end position="54"/>
    </location>
</feature>
<keyword evidence="4" id="KW-1185">Reference proteome</keyword>